<feature type="transmembrane region" description="Helical" evidence="2">
    <location>
        <begin position="1295"/>
        <end position="1316"/>
    </location>
</feature>
<feature type="transmembrane region" description="Helical" evidence="2">
    <location>
        <begin position="369"/>
        <end position="390"/>
    </location>
</feature>
<feature type="transmembrane region" description="Helical" evidence="2">
    <location>
        <begin position="574"/>
        <end position="591"/>
    </location>
</feature>
<keyword evidence="2" id="KW-1133">Transmembrane helix</keyword>
<feature type="transmembrane region" description="Helical" evidence="2">
    <location>
        <begin position="549"/>
        <end position="567"/>
    </location>
</feature>
<feature type="transmembrane region" description="Helical" evidence="2">
    <location>
        <begin position="1019"/>
        <end position="1042"/>
    </location>
</feature>
<sequence length="1663" mass="173803">MLVAVSEPHLEALVRARLRKRVEGWRAQGLLAPDTAVQLMASLDAPAEPHSAEPAPGSAQALETQADEIAASIHRAAAWRPGWGAAFFHAMEEAARAEREAAQQERRRLAEEDAPQESDLGSAMGSGSALFGQGASGTLGGLEALVALDGAGSASGREGSLKLHEYVWWFLGALLVLGGSIMGVREAWRALGGVPRQLIVTGALFIYHAGFVGLGVFLARRSLSAGRVLASIGLALMPVVFVALAALVALSPMAGLPCALVVTGTGLITLRVAGLLLHRTPLAELTLALFPSLLAEVPVPWLDSSPWLRTLCAFVGVAAVGGSVWRSSRTEEGKAPLVSVGVALYGALALAVFSVAGSSDGFDALQPGSASFVGMVLWAVTLSGLLAAAAMGESVRKAYARAAPVVEVLAHAVAASGAVAGCVAAFSLVPGVEPWVDVASAFAPAAAALIFFLLHPRRHSLVHLGVLATTLTGSLLMRLLEPGNLAWWFVGPAAVASGLLLMARQQRTGYLRIWLLLWGVVLSVGSMLCVSAARFSASVPVQDSGQGSAWPQVATGALIAVAAHLAAGHQWRGLHYLGGFAVPFALLAALQEFPTLGGPWPAQAVFVGVGGIYGLAALLHGAWARRASQAMELSPLDDLSLLAAAIAIIGPLQLGSVPTALATVLLLLRVRRDRSRLVSFVAAVGCVFTLQALPLWLSPGTEYVPGSFSPFIPAVVLGFSLIAAFRGRGVLLSTASPGEPRPQGRSLLGRVPLPFPESGRPLFTDGFASAALVLCLWAVQRLAAWTSNPVDAERPLLLLQSGLLVLSALAVFFSRGFVAWRLRGSVVALAAGGLLIVLTAVINRAGRPLPPDVVALRMPLIGAGLWALALVARRFGPWLARRLENEPQGRFYHWVPHAGVVALIAVLLMGAYRVALPLYPSRALAMVPPLMPLGAAMLSMLLVGSFRSRYLVHQGLVLGLVGAALVSAQQAVLGPQMVPLMPPDGQWIRAEATALASGSSIGWTALQAWMPPGATVFLLWQRAFAGIAAAALVYAAVAAGVARAGARLAFLRRLLAWEPEVQHAAQVRSPEGFSADLRQLLQQWAVWAVALVAAAAFFQPGLTSAELTLATGVLLFLGWAQGKGRNTVGLGILLIVHALAHRERWFPAWPGPVLALVGLAVVALGPRIVRWRGRDEAQHRLSLHLAGALYALAAVGYALATQRPTHSSLAVIQLISGALSSLEGSWMRWAAFPVTAAIVATTVLVGAVQWRGALASLSAAWGSILAGFAGLCGLSVVLMARAFESGPQALYETLFTQFGAALALGAAGSAALAHGAGLWLKDRRQDISRGLGRGRDVWLIGCGVLLSVVAVRAQSVSADALPLALAALGLAVIVALHCAWSEHTGRHVYFVQVAVVGVYAMVRSLYVTGLRPEHDALFALALGFALVGVTVLARRAGIPPVADATRRFAAFLPLVMWWVLPAEATHQAALLAGGSGMLYAAIGGVENSRWFGSLAAAACNLALLIGALAFGLDGLEIYLAPLGLLLLMLGQLFTSSLPHAARNALRVLGGLLLYVPAAAKLSLQVGLAADGTYALIFGGTCLLGVMVGMVLHIRAYLALGTLFLTLDVVANLVHAGLRDHRVGFLVMTLTGLTIVSGRVLATLKRQQLEVLMRRVRVELRGWD</sequence>
<feature type="compositionally biased region" description="Basic and acidic residues" evidence="1">
    <location>
        <begin position="97"/>
        <end position="111"/>
    </location>
</feature>
<feature type="transmembrane region" description="Helical" evidence="2">
    <location>
        <begin position="1623"/>
        <end position="1643"/>
    </location>
</feature>
<feature type="transmembrane region" description="Helical" evidence="2">
    <location>
        <begin position="1490"/>
        <end position="1511"/>
    </location>
</feature>
<feature type="transmembrane region" description="Helical" evidence="2">
    <location>
        <begin position="1181"/>
        <end position="1200"/>
    </location>
</feature>
<feature type="transmembrane region" description="Helical" evidence="2">
    <location>
        <begin position="515"/>
        <end position="537"/>
    </location>
</feature>
<keyword evidence="2" id="KW-0812">Transmembrane</keyword>
<feature type="transmembrane region" description="Helical" evidence="2">
    <location>
        <begin position="1596"/>
        <end position="1617"/>
    </location>
</feature>
<feature type="transmembrane region" description="Helical" evidence="2">
    <location>
        <begin position="485"/>
        <end position="503"/>
    </location>
</feature>
<feature type="transmembrane region" description="Helical" evidence="2">
    <location>
        <begin position="166"/>
        <end position="185"/>
    </location>
</feature>
<feature type="transmembrane region" description="Helical" evidence="2">
    <location>
        <begin position="703"/>
        <end position="725"/>
    </location>
</feature>
<evidence type="ECO:0000313" key="3">
    <source>
        <dbReference type="EMBL" id="KFE72037.1"/>
    </source>
</evidence>
<feature type="transmembrane region" description="Helical" evidence="2">
    <location>
        <begin position="1387"/>
        <end position="1410"/>
    </location>
</feature>
<feature type="transmembrane region" description="Helical" evidence="2">
    <location>
        <begin position="197"/>
        <end position="219"/>
    </location>
</feature>
<feature type="transmembrane region" description="Helical" evidence="2">
    <location>
        <begin position="1360"/>
        <end position="1380"/>
    </location>
</feature>
<feature type="transmembrane region" description="Helical" evidence="2">
    <location>
        <begin position="1573"/>
        <end position="1591"/>
    </location>
</feature>
<gene>
    <name evidence="3" type="ORF">DB31_0298</name>
</gene>
<feature type="transmembrane region" description="Helical" evidence="2">
    <location>
        <begin position="795"/>
        <end position="813"/>
    </location>
</feature>
<feature type="transmembrane region" description="Helical" evidence="2">
    <location>
        <begin position="1547"/>
        <end position="1567"/>
    </location>
</feature>
<dbReference type="PATRIC" id="fig|394096.3.peg.296"/>
<reference evidence="3 4" key="1">
    <citation type="submission" date="2014-04" db="EMBL/GenBank/DDBJ databases">
        <title>Genome assembly of Hyalangium minutum DSM 14724.</title>
        <authorList>
            <person name="Sharma G."/>
            <person name="Subramanian S."/>
        </authorList>
    </citation>
    <scope>NUCLEOTIDE SEQUENCE [LARGE SCALE GENOMIC DNA]</scope>
    <source>
        <strain evidence="3 4">DSM 14724</strain>
    </source>
</reference>
<feature type="transmembrane region" description="Helical" evidence="2">
    <location>
        <begin position="402"/>
        <end position="429"/>
    </location>
</feature>
<evidence type="ECO:0000256" key="2">
    <source>
        <dbReference type="SAM" id="Phobius"/>
    </source>
</evidence>
<feature type="transmembrane region" description="Helical" evidence="2">
    <location>
        <begin position="955"/>
        <end position="973"/>
    </location>
</feature>
<feature type="transmembrane region" description="Helical" evidence="2">
    <location>
        <begin position="1517"/>
        <end position="1535"/>
    </location>
</feature>
<feature type="transmembrane region" description="Helical" evidence="2">
    <location>
        <begin position="337"/>
        <end position="357"/>
    </location>
</feature>
<feature type="transmembrane region" description="Helical" evidence="2">
    <location>
        <begin position="891"/>
        <end position="912"/>
    </location>
</feature>
<organism evidence="3 4">
    <name type="scientific">Hyalangium minutum</name>
    <dbReference type="NCBI Taxonomy" id="394096"/>
    <lineage>
        <taxon>Bacteria</taxon>
        <taxon>Pseudomonadati</taxon>
        <taxon>Myxococcota</taxon>
        <taxon>Myxococcia</taxon>
        <taxon>Myxococcales</taxon>
        <taxon>Cystobacterineae</taxon>
        <taxon>Archangiaceae</taxon>
        <taxon>Hyalangium</taxon>
    </lineage>
</organism>
<feature type="transmembrane region" description="Helical" evidence="2">
    <location>
        <begin position="1260"/>
        <end position="1283"/>
    </location>
</feature>
<feature type="transmembrane region" description="Helical" evidence="2">
    <location>
        <begin position="762"/>
        <end position="783"/>
    </location>
</feature>
<feature type="transmembrane region" description="Helical" evidence="2">
    <location>
        <begin position="461"/>
        <end position="479"/>
    </location>
</feature>
<comment type="caution">
    <text evidence="3">The sequence shown here is derived from an EMBL/GenBank/DDBJ whole genome shotgun (WGS) entry which is preliminary data.</text>
</comment>
<evidence type="ECO:0000256" key="1">
    <source>
        <dbReference type="SAM" id="MobiDB-lite"/>
    </source>
</evidence>
<feature type="transmembrane region" description="Helical" evidence="2">
    <location>
        <begin position="825"/>
        <end position="842"/>
    </location>
</feature>
<feature type="transmembrane region" description="Helical" evidence="2">
    <location>
        <begin position="1149"/>
        <end position="1169"/>
    </location>
</feature>
<keyword evidence="2" id="KW-0472">Membrane</keyword>
<feature type="transmembrane region" description="Helical" evidence="2">
    <location>
        <begin position="1337"/>
        <end position="1354"/>
    </location>
</feature>
<dbReference type="RefSeq" id="WP_240486471.1">
    <property type="nucleotide sequence ID" value="NZ_JMCB01000001.1"/>
</dbReference>
<name>A0A085WWH4_9BACT</name>
<accession>A0A085WWH4</accession>
<protein>
    <submittedName>
        <fullName evidence="3">Uncharacterized protein</fullName>
    </submittedName>
</protein>
<feature type="transmembrane region" description="Helical" evidence="2">
    <location>
        <begin position="435"/>
        <end position="454"/>
    </location>
</feature>
<feature type="transmembrane region" description="Helical" evidence="2">
    <location>
        <begin position="677"/>
        <end position="697"/>
    </location>
</feature>
<feature type="transmembrane region" description="Helical" evidence="2">
    <location>
        <begin position="924"/>
        <end position="943"/>
    </location>
</feature>
<feature type="region of interest" description="Disordered" evidence="1">
    <location>
        <begin position="97"/>
        <end position="124"/>
    </location>
</feature>
<dbReference type="EMBL" id="JMCB01000001">
    <property type="protein sequence ID" value="KFE72037.1"/>
    <property type="molecule type" value="Genomic_DNA"/>
</dbReference>
<feature type="transmembrane region" description="Helical" evidence="2">
    <location>
        <begin position="1084"/>
        <end position="1102"/>
    </location>
</feature>
<dbReference type="Proteomes" id="UP000028725">
    <property type="component" value="Unassembled WGS sequence"/>
</dbReference>
<feature type="transmembrane region" description="Helical" evidence="2">
    <location>
        <begin position="1229"/>
        <end position="1248"/>
    </location>
</feature>
<feature type="transmembrane region" description="Helical" evidence="2">
    <location>
        <begin position="854"/>
        <end position="871"/>
    </location>
</feature>
<feature type="transmembrane region" description="Helical" evidence="2">
    <location>
        <begin position="254"/>
        <end position="277"/>
    </location>
</feature>
<proteinExistence type="predicted"/>
<dbReference type="STRING" id="394096.DB31_0298"/>
<evidence type="ECO:0000313" key="4">
    <source>
        <dbReference type="Proteomes" id="UP000028725"/>
    </source>
</evidence>
<keyword evidence="4" id="KW-1185">Reference proteome</keyword>
<feature type="transmembrane region" description="Helical" evidence="2">
    <location>
        <begin position="228"/>
        <end position="248"/>
    </location>
</feature>
<feature type="transmembrane region" description="Helical" evidence="2">
    <location>
        <begin position="1416"/>
        <end position="1432"/>
    </location>
</feature>